<dbReference type="Gene3D" id="3.40.50.1820">
    <property type="entry name" value="alpha/beta hydrolase"/>
    <property type="match status" value="1"/>
</dbReference>
<reference evidence="5 6" key="1">
    <citation type="submission" date="2020-07" db="EMBL/GenBank/DDBJ databases">
        <title>Mycobacterium kansasii (former subtype) with zoonotic potential isolated from diseased indoor pet cat, Japan.</title>
        <authorList>
            <person name="Fukano H."/>
            <person name="Terazono T."/>
            <person name="Hoshino Y."/>
        </authorList>
    </citation>
    <scope>NUCLEOTIDE SEQUENCE [LARGE SCALE GENOMIC DNA]</scope>
    <source>
        <strain evidence="5 6">Kuro-I</strain>
    </source>
</reference>
<dbReference type="PROSITE" id="PS50075">
    <property type="entry name" value="CARRIER"/>
    <property type="match status" value="1"/>
</dbReference>
<dbReference type="PANTHER" id="PTHR45527:SF1">
    <property type="entry name" value="FATTY ACID SYNTHASE"/>
    <property type="match status" value="1"/>
</dbReference>
<dbReference type="InterPro" id="IPR009081">
    <property type="entry name" value="PP-bd_ACP"/>
</dbReference>
<protein>
    <recommendedName>
        <fullName evidence="4">Carrier domain-containing protein</fullName>
    </recommendedName>
</protein>
<evidence type="ECO:0000313" key="6">
    <source>
        <dbReference type="Proteomes" id="UP000516380"/>
    </source>
</evidence>
<organism evidence="5 6">
    <name type="scientific">Mycobacterium kansasii</name>
    <dbReference type="NCBI Taxonomy" id="1768"/>
    <lineage>
        <taxon>Bacteria</taxon>
        <taxon>Bacillati</taxon>
        <taxon>Actinomycetota</taxon>
        <taxon>Actinomycetes</taxon>
        <taxon>Mycobacteriales</taxon>
        <taxon>Mycobacteriaceae</taxon>
        <taxon>Mycobacterium</taxon>
    </lineage>
</organism>
<dbReference type="AlphaFoldDB" id="A0A7G1IH70"/>
<dbReference type="InterPro" id="IPR036736">
    <property type="entry name" value="ACP-like_sf"/>
</dbReference>
<sequence>MGYVTGAVDGVAVRARVASRLPHFMVPAVVVVVQGLPLTVNGKLDTRALPAPSYGQVERYRAPATPVEAVLAGIYAQVLGLDQVGVDDSFFDLGGDSISAIQVAARARRGHRVSTSGSIHPSKRRWDRRRSPVER</sequence>
<dbReference type="InterPro" id="IPR029058">
    <property type="entry name" value="AB_hydrolase_fold"/>
</dbReference>
<dbReference type="SUPFAM" id="SSF56801">
    <property type="entry name" value="Acetyl-CoA synthetase-like"/>
    <property type="match status" value="1"/>
</dbReference>
<keyword evidence="6" id="KW-1185">Reference proteome</keyword>
<dbReference type="EMBL" id="AP023343">
    <property type="protein sequence ID" value="BCI89075.1"/>
    <property type="molecule type" value="Genomic_DNA"/>
</dbReference>
<dbReference type="SMART" id="SM00823">
    <property type="entry name" value="PKS_PP"/>
    <property type="match status" value="1"/>
</dbReference>
<dbReference type="InterPro" id="IPR045851">
    <property type="entry name" value="AMP-bd_C_sf"/>
</dbReference>
<name>A0A7G1IH70_MYCKA</name>
<proteinExistence type="predicted"/>
<accession>A0A7G1IH70</accession>
<dbReference type="SUPFAM" id="SSF47336">
    <property type="entry name" value="ACP-like"/>
    <property type="match status" value="1"/>
</dbReference>
<dbReference type="GO" id="GO:0043041">
    <property type="term" value="P:amino acid activation for nonribosomal peptide biosynthetic process"/>
    <property type="evidence" value="ECO:0007669"/>
    <property type="project" value="TreeGrafter"/>
</dbReference>
<dbReference type="InterPro" id="IPR006162">
    <property type="entry name" value="Ppantetheine_attach_site"/>
</dbReference>
<dbReference type="GO" id="GO:0031177">
    <property type="term" value="F:phosphopantetheine binding"/>
    <property type="evidence" value="ECO:0007669"/>
    <property type="project" value="InterPro"/>
</dbReference>
<dbReference type="PROSITE" id="PS00012">
    <property type="entry name" value="PHOSPHOPANTETHEINE"/>
    <property type="match status" value="1"/>
</dbReference>
<dbReference type="InterPro" id="IPR020806">
    <property type="entry name" value="PKS_PP-bd"/>
</dbReference>
<feature type="domain" description="Carrier" evidence="4">
    <location>
        <begin position="62"/>
        <end position="135"/>
    </location>
</feature>
<keyword evidence="1" id="KW-0596">Phosphopantetheine</keyword>
<evidence type="ECO:0000256" key="3">
    <source>
        <dbReference type="SAM" id="MobiDB-lite"/>
    </source>
</evidence>
<evidence type="ECO:0000313" key="5">
    <source>
        <dbReference type="EMBL" id="BCI89075.1"/>
    </source>
</evidence>
<gene>
    <name evidence="5" type="ORF">NIIDMKKI_42810</name>
</gene>
<evidence type="ECO:0000256" key="2">
    <source>
        <dbReference type="ARBA" id="ARBA00022553"/>
    </source>
</evidence>
<dbReference type="PANTHER" id="PTHR45527">
    <property type="entry name" value="NONRIBOSOMAL PEPTIDE SYNTHETASE"/>
    <property type="match status" value="1"/>
</dbReference>
<dbReference type="Proteomes" id="UP000516380">
    <property type="component" value="Chromosome"/>
</dbReference>
<dbReference type="GO" id="GO:0005829">
    <property type="term" value="C:cytosol"/>
    <property type="evidence" value="ECO:0007669"/>
    <property type="project" value="TreeGrafter"/>
</dbReference>
<evidence type="ECO:0000256" key="1">
    <source>
        <dbReference type="ARBA" id="ARBA00022450"/>
    </source>
</evidence>
<dbReference type="Pfam" id="PF00550">
    <property type="entry name" value="PP-binding"/>
    <property type="match status" value="1"/>
</dbReference>
<dbReference type="Gene3D" id="3.30.300.30">
    <property type="match status" value="1"/>
</dbReference>
<keyword evidence="2" id="KW-0597">Phosphoprotein</keyword>
<feature type="region of interest" description="Disordered" evidence="3">
    <location>
        <begin position="112"/>
        <end position="135"/>
    </location>
</feature>
<evidence type="ECO:0000259" key="4">
    <source>
        <dbReference type="PROSITE" id="PS50075"/>
    </source>
</evidence>
<dbReference type="GO" id="GO:0044550">
    <property type="term" value="P:secondary metabolite biosynthetic process"/>
    <property type="evidence" value="ECO:0007669"/>
    <property type="project" value="TreeGrafter"/>
</dbReference>